<dbReference type="PANTHER" id="PTHR30383:SF5">
    <property type="entry name" value="SGNH HYDROLASE-TYPE ESTERASE DOMAIN-CONTAINING PROTEIN"/>
    <property type="match status" value="1"/>
</dbReference>
<evidence type="ECO:0000313" key="3">
    <source>
        <dbReference type="EMBL" id="MBB4079542.1"/>
    </source>
</evidence>
<feature type="chain" id="PRO_5032891417" evidence="1">
    <location>
        <begin position="18"/>
        <end position="219"/>
    </location>
</feature>
<dbReference type="GO" id="GO:0004622">
    <property type="term" value="F:phosphatidylcholine lysophospholipase activity"/>
    <property type="evidence" value="ECO:0007669"/>
    <property type="project" value="TreeGrafter"/>
</dbReference>
<gene>
    <name evidence="3" type="ORF">GGR28_002167</name>
</gene>
<comment type="caution">
    <text evidence="3">The sequence shown here is derived from an EMBL/GenBank/DDBJ whole genome shotgun (WGS) entry which is preliminary data.</text>
</comment>
<dbReference type="InterPro" id="IPR013830">
    <property type="entry name" value="SGNH_hydro"/>
</dbReference>
<keyword evidence="1" id="KW-0732">Signal</keyword>
<dbReference type="PANTHER" id="PTHR30383">
    <property type="entry name" value="THIOESTERASE 1/PROTEASE 1/LYSOPHOSPHOLIPASE L1"/>
    <property type="match status" value="1"/>
</dbReference>
<dbReference type="AlphaFoldDB" id="A0A840E732"/>
<reference evidence="3 4" key="1">
    <citation type="submission" date="2020-08" db="EMBL/GenBank/DDBJ databases">
        <title>Genomic Encyclopedia of Type Strains, Phase IV (KMG-IV): sequencing the most valuable type-strain genomes for metagenomic binning, comparative biology and taxonomic classification.</title>
        <authorList>
            <person name="Goeker M."/>
        </authorList>
    </citation>
    <scope>NUCLEOTIDE SEQUENCE [LARGE SCALE GENOMIC DNA]</scope>
    <source>
        <strain evidence="3 4">DSM 105137</strain>
    </source>
</reference>
<name>A0A840E732_9BACT</name>
<feature type="signal peptide" evidence="1">
    <location>
        <begin position="1"/>
        <end position="17"/>
    </location>
</feature>
<dbReference type="InterPro" id="IPR051532">
    <property type="entry name" value="Ester_Hydrolysis_Enzymes"/>
</dbReference>
<dbReference type="InterPro" id="IPR036514">
    <property type="entry name" value="SGNH_hydro_sf"/>
</dbReference>
<dbReference type="RefSeq" id="WP_183495786.1">
    <property type="nucleotide sequence ID" value="NZ_JACIFF010000005.1"/>
</dbReference>
<dbReference type="Gene3D" id="3.40.50.1110">
    <property type="entry name" value="SGNH hydrolase"/>
    <property type="match status" value="1"/>
</dbReference>
<feature type="domain" description="SGNH hydrolase-type esterase" evidence="2">
    <location>
        <begin position="57"/>
        <end position="205"/>
    </location>
</feature>
<accession>A0A840E732</accession>
<organism evidence="3 4">
    <name type="scientific">Neolewinella aquimaris</name>
    <dbReference type="NCBI Taxonomy" id="1835722"/>
    <lineage>
        <taxon>Bacteria</taxon>
        <taxon>Pseudomonadati</taxon>
        <taxon>Bacteroidota</taxon>
        <taxon>Saprospiria</taxon>
        <taxon>Saprospirales</taxon>
        <taxon>Lewinellaceae</taxon>
        <taxon>Neolewinella</taxon>
    </lineage>
</organism>
<dbReference type="SUPFAM" id="SSF52266">
    <property type="entry name" value="SGNH hydrolase"/>
    <property type="match status" value="1"/>
</dbReference>
<proteinExistence type="predicted"/>
<evidence type="ECO:0000259" key="2">
    <source>
        <dbReference type="Pfam" id="PF13472"/>
    </source>
</evidence>
<dbReference type="Proteomes" id="UP000576209">
    <property type="component" value="Unassembled WGS sequence"/>
</dbReference>
<keyword evidence="4" id="KW-1185">Reference proteome</keyword>
<protein>
    <submittedName>
        <fullName evidence="3">Lysophospholipase L1-like esterase</fullName>
    </submittedName>
</protein>
<evidence type="ECO:0000313" key="4">
    <source>
        <dbReference type="Proteomes" id="UP000576209"/>
    </source>
</evidence>
<evidence type="ECO:0000256" key="1">
    <source>
        <dbReference type="SAM" id="SignalP"/>
    </source>
</evidence>
<sequence>MRYLLFSLLLSCSLLTAQDATRFESSIQAFEAADEVEPVAPGVILFVGSSSIVKWNTVAEDLPGHRVLNRGFGGSEFSDLLYYADRVIYPYQPSVVFVYEGDNDIAAGDSPKEVLKQAKKLRKLIAKNVGKDVPVVFISPKPSVARWALKEKYEDANARLRTYTEKTDHTYYADVWTPALQANGEVRDDIFIADNLHMNEAGYDIWRAVISPIVDRLDR</sequence>
<dbReference type="Pfam" id="PF13472">
    <property type="entry name" value="Lipase_GDSL_2"/>
    <property type="match status" value="1"/>
</dbReference>
<dbReference type="EMBL" id="JACIFF010000005">
    <property type="protein sequence ID" value="MBB4079542.1"/>
    <property type="molecule type" value="Genomic_DNA"/>
</dbReference>